<dbReference type="STRING" id="67767.A0A0J7KW51"/>
<feature type="region of interest" description="Disordered" evidence="10">
    <location>
        <begin position="790"/>
        <end position="849"/>
    </location>
</feature>
<dbReference type="GO" id="GO:0005737">
    <property type="term" value="C:cytoplasm"/>
    <property type="evidence" value="ECO:0007669"/>
    <property type="project" value="TreeGrafter"/>
</dbReference>
<feature type="region of interest" description="Disordered" evidence="10">
    <location>
        <begin position="558"/>
        <end position="582"/>
    </location>
</feature>
<feature type="compositionally biased region" description="Polar residues" evidence="10">
    <location>
        <begin position="425"/>
        <end position="460"/>
    </location>
</feature>
<evidence type="ECO:0000256" key="3">
    <source>
        <dbReference type="ARBA" id="ARBA00015071"/>
    </source>
</evidence>
<dbReference type="OrthoDB" id="5589010at2759"/>
<feature type="compositionally biased region" description="Low complexity" evidence="10">
    <location>
        <begin position="147"/>
        <end position="158"/>
    </location>
</feature>
<evidence type="ECO:0000256" key="2">
    <source>
        <dbReference type="ARBA" id="ARBA00008423"/>
    </source>
</evidence>
<sequence>MDTRGIEVTNQLRSAIRAKLNELGVRYDEELPDYILVMVVNKKSRQQMHDDLNLFLEDCTTIFVDWLHDQVLKKLQKVTVAKKKSSREFVPTVVVKQEEERKKRKISATSFLEDQTTEQSTVDKSSDKNAKNDKPQSVQKQQTVKPSVSNQNSEQSSNKGTEKNAKSVQSNKNRTDEVSTHSGGSHQESASSNRPQQSIERDENEPKESAASENSAAKTADQRSSEAPGNKSLKRSLETSNSRHDTAEKRDNEVKRSKPSEEEEKEDAAATATSSPDTVSRKLKSCVNKPKITSVVSVKNRLGIVSPRKKFEVYREKEGNGRSRPLEKRFDKHRYDNDRGKSRNFEADDRNSRRNRDGESSSRHHEQANRPNDVRSRIESNKNERLNKNAAESRERILNSGSSKTDLTAARKTTCTVKDRLGIAGNNNKAQKQSVKSQEATDYSRNNSRNPEQIVGNNNKNIKDRLGPVRIQNFKPVHKTRQSRDSEDSEPMISMNLGAEEDEEEVEEEDDELDNDDQSLTGPVKSHIVAVNRSASVVRLERKRSKITNEVPFNATQHFGYGSAKSQSDKMDRGTSSDADDVNMEDTRLSSKVIVTPRPLKPLQPTQKRATQSLLLRAVAEANQSVVTQKNPEPSLLDKKPVLKRLKPTPARDVSQNLSVHFNSNKRLVMEKIQVELNTVDNLDTEDVEPYVPQAVTDEHMGVVMSLFQRSDDNQKFLVTLNGYNNNLKEKIGSEDDEERLEMEVNEDDELALLTTHSETYAATMTTTTTTTTSAPTSIELEADAFRITTDETEDDAEDVSPKETSGEENNENCNTENMDKTDETPRRRRKLSPIIYNRSHSPSPTRLKSTASLLPTLVAKLTDKRPESTGITVPDKSRENCRYWPNCTLGNKCAYLHPPLMCSAFPACKFGDKCAYKHPKCKFGLSCTKLGCVFSHPAQQCKYHPFCTKPACPYSHPVTSIPATEATNQRAKFTWRRRD</sequence>
<dbReference type="SMART" id="SM00356">
    <property type="entry name" value="ZnF_C3H1"/>
    <property type="match status" value="2"/>
</dbReference>
<evidence type="ECO:0000313" key="12">
    <source>
        <dbReference type="EMBL" id="KMQ94526.1"/>
    </source>
</evidence>
<evidence type="ECO:0000256" key="10">
    <source>
        <dbReference type="SAM" id="MobiDB-lite"/>
    </source>
</evidence>
<dbReference type="GO" id="GO:0008270">
    <property type="term" value="F:zinc ion binding"/>
    <property type="evidence" value="ECO:0007669"/>
    <property type="project" value="UniProtKB-KW"/>
</dbReference>
<dbReference type="PaxDb" id="67767-A0A0J7KW51"/>
<keyword evidence="7 9" id="KW-0862">Zinc</keyword>
<dbReference type="Gene3D" id="4.10.1000.30">
    <property type="match status" value="1"/>
</dbReference>
<feature type="compositionally biased region" description="Polar residues" evidence="10">
    <location>
        <begin position="180"/>
        <end position="198"/>
    </location>
</feature>
<keyword evidence="8" id="KW-0539">Nucleus</keyword>
<organism evidence="12 13">
    <name type="scientific">Lasius niger</name>
    <name type="common">Black garden ant</name>
    <dbReference type="NCBI Taxonomy" id="67767"/>
    <lineage>
        <taxon>Eukaryota</taxon>
        <taxon>Metazoa</taxon>
        <taxon>Ecdysozoa</taxon>
        <taxon>Arthropoda</taxon>
        <taxon>Hexapoda</taxon>
        <taxon>Insecta</taxon>
        <taxon>Pterygota</taxon>
        <taxon>Neoptera</taxon>
        <taxon>Endopterygota</taxon>
        <taxon>Hymenoptera</taxon>
        <taxon>Apocrita</taxon>
        <taxon>Aculeata</taxon>
        <taxon>Formicoidea</taxon>
        <taxon>Formicidae</taxon>
        <taxon>Formicinae</taxon>
        <taxon>Lasius</taxon>
        <taxon>Lasius</taxon>
    </lineage>
</organism>
<dbReference type="EMBL" id="LBMM01002651">
    <property type="protein sequence ID" value="KMQ94526.1"/>
    <property type="molecule type" value="Genomic_DNA"/>
</dbReference>
<dbReference type="InterPro" id="IPR000571">
    <property type="entry name" value="Znf_CCCH"/>
</dbReference>
<comment type="caution">
    <text evidence="12">The sequence shown here is derived from an EMBL/GenBank/DDBJ whole genome shotgun (WGS) entry which is preliminary data.</text>
</comment>
<accession>A0A0J7KW51</accession>
<keyword evidence="5" id="KW-0677">Repeat</keyword>
<protein>
    <recommendedName>
        <fullName evidence="3">Zinc finger CCCH domain-containing protein 14</fullName>
    </recommendedName>
</protein>
<evidence type="ECO:0000256" key="6">
    <source>
        <dbReference type="ARBA" id="ARBA00022771"/>
    </source>
</evidence>
<evidence type="ECO:0000256" key="5">
    <source>
        <dbReference type="ARBA" id="ARBA00022737"/>
    </source>
</evidence>
<feature type="compositionally biased region" description="Basic and acidic residues" evidence="10">
    <location>
        <begin position="199"/>
        <end position="210"/>
    </location>
</feature>
<dbReference type="PROSITE" id="PS50103">
    <property type="entry name" value="ZF_C3H1"/>
    <property type="match status" value="1"/>
</dbReference>
<feature type="compositionally biased region" description="Polar residues" evidence="10">
    <location>
        <begin position="107"/>
        <end position="122"/>
    </location>
</feature>
<dbReference type="GO" id="GO:0043488">
    <property type="term" value="P:regulation of mRNA stability"/>
    <property type="evidence" value="ECO:0007669"/>
    <property type="project" value="InterPro"/>
</dbReference>
<feature type="compositionally biased region" description="Basic and acidic residues" evidence="10">
    <location>
        <begin position="309"/>
        <end position="397"/>
    </location>
</feature>
<feature type="compositionally biased region" description="Basic and acidic residues" evidence="10">
    <location>
        <begin position="235"/>
        <end position="260"/>
    </location>
</feature>
<evidence type="ECO:0000259" key="11">
    <source>
        <dbReference type="PROSITE" id="PS50103"/>
    </source>
</evidence>
<evidence type="ECO:0000256" key="1">
    <source>
        <dbReference type="ARBA" id="ARBA00004123"/>
    </source>
</evidence>
<dbReference type="GO" id="GO:0008143">
    <property type="term" value="F:poly(A) binding"/>
    <property type="evidence" value="ECO:0007669"/>
    <property type="project" value="InterPro"/>
</dbReference>
<evidence type="ECO:0000313" key="13">
    <source>
        <dbReference type="Proteomes" id="UP000036403"/>
    </source>
</evidence>
<feature type="zinc finger region" description="C3H1-type" evidence="9">
    <location>
        <begin position="876"/>
        <end position="901"/>
    </location>
</feature>
<dbReference type="InterPro" id="IPR040366">
    <property type="entry name" value="Nab2/ZC3H14"/>
</dbReference>
<feature type="compositionally biased region" description="Polar residues" evidence="10">
    <location>
        <begin position="399"/>
        <end position="416"/>
    </location>
</feature>
<evidence type="ECO:0000256" key="9">
    <source>
        <dbReference type="PROSITE-ProRule" id="PRU00723"/>
    </source>
</evidence>
<reference evidence="12 13" key="1">
    <citation type="submission" date="2015-04" db="EMBL/GenBank/DDBJ databases">
        <title>Lasius niger genome sequencing.</title>
        <authorList>
            <person name="Konorov E.A."/>
            <person name="Nikitin M.A."/>
            <person name="Kirill M.V."/>
            <person name="Chang P."/>
        </authorList>
    </citation>
    <scope>NUCLEOTIDE SEQUENCE [LARGE SCALE GENOMIC DNA]</scope>
    <source>
        <tissue evidence="12">Whole</tissue>
    </source>
</reference>
<dbReference type="PANTHER" id="PTHR14738:SF29">
    <property type="entry name" value="ZINC FINGER CCCH DOMAIN-CONTAINING PROTEIN 14"/>
    <property type="match status" value="1"/>
</dbReference>
<feature type="compositionally biased region" description="Acidic residues" evidence="10">
    <location>
        <begin position="499"/>
        <end position="517"/>
    </location>
</feature>
<dbReference type="PANTHER" id="PTHR14738">
    <property type="entry name" value="ZINC FINGER CCCH DOMAIN-CONTAINING PROTEIN 14"/>
    <property type="match status" value="1"/>
</dbReference>
<gene>
    <name evidence="12" type="ORF">RF55_5316</name>
</gene>
<keyword evidence="6 9" id="KW-0863">Zinc-finger</keyword>
<evidence type="ECO:0000256" key="4">
    <source>
        <dbReference type="ARBA" id="ARBA00022723"/>
    </source>
</evidence>
<feature type="compositionally biased region" description="Polar residues" evidence="10">
    <location>
        <begin position="839"/>
        <end position="849"/>
    </location>
</feature>
<name>A0A0J7KW51_LASNI</name>
<comment type="subcellular location">
    <subcellularLocation>
        <location evidence="1">Nucleus</location>
    </subcellularLocation>
</comment>
<dbReference type="Pfam" id="PF14608">
    <property type="entry name" value="zf-CCCH_2"/>
    <property type="match status" value="4"/>
</dbReference>
<feature type="domain" description="C3H1-type" evidence="11">
    <location>
        <begin position="876"/>
        <end position="901"/>
    </location>
</feature>
<evidence type="ECO:0000256" key="8">
    <source>
        <dbReference type="ARBA" id="ARBA00023242"/>
    </source>
</evidence>
<feature type="compositionally biased region" description="Polar residues" evidence="10">
    <location>
        <begin position="135"/>
        <end position="146"/>
    </location>
</feature>
<feature type="compositionally biased region" description="Basic and acidic residues" evidence="10">
    <location>
        <begin position="124"/>
        <end position="134"/>
    </location>
</feature>
<keyword evidence="4 9" id="KW-0479">Metal-binding</keyword>
<dbReference type="Proteomes" id="UP000036403">
    <property type="component" value="Unassembled WGS sequence"/>
</dbReference>
<keyword evidence="13" id="KW-1185">Reference proteome</keyword>
<dbReference type="GO" id="GO:0005634">
    <property type="term" value="C:nucleus"/>
    <property type="evidence" value="ECO:0007669"/>
    <property type="project" value="UniProtKB-SubCell"/>
</dbReference>
<feature type="region of interest" description="Disordered" evidence="10">
    <location>
        <begin position="96"/>
        <end position="521"/>
    </location>
</feature>
<comment type="similarity">
    <text evidence="2">Belongs to the ZC3H14 family.</text>
</comment>
<evidence type="ECO:0000256" key="7">
    <source>
        <dbReference type="ARBA" id="ARBA00022833"/>
    </source>
</evidence>
<proteinExistence type="inferred from homology"/>
<dbReference type="AlphaFoldDB" id="A0A0J7KW51"/>